<feature type="transmembrane region" description="Helical" evidence="7">
    <location>
        <begin position="483"/>
        <end position="500"/>
    </location>
</feature>
<feature type="transmembrane region" description="Helical" evidence="7">
    <location>
        <begin position="142"/>
        <end position="168"/>
    </location>
</feature>
<dbReference type="Proteomes" id="UP000298493">
    <property type="component" value="Unassembled WGS sequence"/>
</dbReference>
<reference evidence="9 10" key="1">
    <citation type="submission" date="2019-04" db="EMBL/GenBank/DDBJ databases">
        <title>High contiguity whole genome sequence and gene annotation resource for two Venturia nashicola isolates.</title>
        <authorList>
            <person name="Prokchorchik M."/>
            <person name="Won K."/>
            <person name="Lee Y."/>
            <person name="Choi E.D."/>
            <person name="Segonzac C."/>
            <person name="Sohn K.H."/>
        </authorList>
    </citation>
    <scope>NUCLEOTIDE SEQUENCE [LARGE SCALE GENOMIC DNA]</scope>
    <source>
        <strain evidence="9 10">PRI2</strain>
    </source>
</reference>
<name>A0A4Z1P4J3_9PEZI</name>
<comment type="caution">
    <text evidence="9">The sequence shown here is derived from an EMBL/GenBank/DDBJ whole genome shotgun (WGS) entry which is preliminary data.</text>
</comment>
<feature type="transmembrane region" description="Helical" evidence="7">
    <location>
        <begin position="200"/>
        <end position="222"/>
    </location>
</feature>
<feature type="transmembrane region" description="Helical" evidence="7">
    <location>
        <begin position="70"/>
        <end position="87"/>
    </location>
</feature>
<dbReference type="PROSITE" id="PS50850">
    <property type="entry name" value="MFS"/>
    <property type="match status" value="1"/>
</dbReference>
<keyword evidence="10" id="KW-1185">Reference proteome</keyword>
<feature type="domain" description="Major facilitator superfamily (MFS) profile" evidence="8">
    <location>
        <begin position="15"/>
        <end position="504"/>
    </location>
</feature>
<dbReference type="InterPro" id="IPR005829">
    <property type="entry name" value="Sugar_transporter_CS"/>
</dbReference>
<evidence type="ECO:0000256" key="5">
    <source>
        <dbReference type="ARBA" id="ARBA00022989"/>
    </source>
</evidence>
<dbReference type="SUPFAM" id="SSF103473">
    <property type="entry name" value="MFS general substrate transporter"/>
    <property type="match status" value="1"/>
</dbReference>
<dbReference type="InterPro" id="IPR036259">
    <property type="entry name" value="MFS_trans_sf"/>
</dbReference>
<evidence type="ECO:0000256" key="1">
    <source>
        <dbReference type="ARBA" id="ARBA00004141"/>
    </source>
</evidence>
<dbReference type="Pfam" id="PF00083">
    <property type="entry name" value="Sugar_tr"/>
    <property type="match status" value="2"/>
</dbReference>
<dbReference type="AlphaFoldDB" id="A0A4Z1P4J3"/>
<protein>
    <recommendedName>
        <fullName evidence="8">Major facilitator superfamily (MFS) profile domain-containing protein</fullName>
    </recommendedName>
</protein>
<keyword evidence="4 7" id="KW-0812">Transmembrane</keyword>
<evidence type="ECO:0000259" key="8">
    <source>
        <dbReference type="PROSITE" id="PS50850"/>
    </source>
</evidence>
<dbReference type="Gene3D" id="1.20.1250.20">
    <property type="entry name" value="MFS general substrate transporter like domains"/>
    <property type="match status" value="2"/>
</dbReference>
<dbReference type="InterPro" id="IPR005828">
    <property type="entry name" value="MFS_sugar_transport-like"/>
</dbReference>
<evidence type="ECO:0000313" key="10">
    <source>
        <dbReference type="Proteomes" id="UP000298493"/>
    </source>
</evidence>
<feature type="transmembrane region" description="Helical" evidence="7">
    <location>
        <begin position="234"/>
        <end position="251"/>
    </location>
</feature>
<dbReference type="PANTHER" id="PTHR48022:SF68">
    <property type="entry name" value="MAJOR FACILITATOR SUPERFAMILY (MFS) PROFILE DOMAIN-CONTAINING PROTEIN-RELATED"/>
    <property type="match status" value="1"/>
</dbReference>
<dbReference type="PRINTS" id="PR00171">
    <property type="entry name" value="SUGRTRNSPORT"/>
</dbReference>
<evidence type="ECO:0000256" key="6">
    <source>
        <dbReference type="ARBA" id="ARBA00023136"/>
    </source>
</evidence>
<keyword evidence="3" id="KW-0813">Transport</keyword>
<comment type="similarity">
    <text evidence="2">Belongs to the major facilitator superfamily. Sugar transporter (TC 2.A.1.1) family.</text>
</comment>
<sequence length="560" mass="61398">MGYPTLRGARLTTTLGLLGAIAFTLQGYDQGLMNGLITLPTFYTQFPETNAITTSGSVKSRASTVQGTTVAIYEVGAAIGAGSCYFLGDRLGRRRMISLAAGVVLVGVVVQSSAFALAQLIVGRVVTGMFLPRVFCDEEETSYEVMVCLMNVVGLGVGAFTATIPMWVAECTRAHSRGSLVSKYSFSPPTLRQRVYDTTVLENAGAIGGLVFVSWFEFGLYFVKNNSVNWRLPIAFQALFALAVLIGIWGLPESPRWLVLRDRTDQARTTLSALDDVPLDDELVATDLSQIQHSLSLENVGESTNPFAPTKNRHLQRTVTAIAVNMFCQMSGVNVISFYSNSIFEGTLGYTAETSRIISGCLQIWQFIWACTAVFLIDRFGRRQLLLAGAAGMALSQAGLAGLTSHLENRTAASLSLLFDFIALGIFPVCLFVIAFMYSAEIAPLRIRAKVTAMSTATNWLFNFLLAEITPVGFASIKWRYYLVYVCTNCAAFLFFYLFCPETKGRSLEGIDEIYVRSENMFMPVRVAREMPVEDSGGNGDLAFSAEEKKEQEFEETEEV</sequence>
<dbReference type="PANTHER" id="PTHR48022">
    <property type="entry name" value="PLASTIDIC GLUCOSE TRANSPORTER 4"/>
    <property type="match status" value="1"/>
</dbReference>
<organism evidence="9 10">
    <name type="scientific">Venturia nashicola</name>
    <dbReference type="NCBI Taxonomy" id="86259"/>
    <lineage>
        <taxon>Eukaryota</taxon>
        <taxon>Fungi</taxon>
        <taxon>Dikarya</taxon>
        <taxon>Ascomycota</taxon>
        <taxon>Pezizomycotina</taxon>
        <taxon>Dothideomycetes</taxon>
        <taxon>Pleosporomycetidae</taxon>
        <taxon>Venturiales</taxon>
        <taxon>Venturiaceae</taxon>
        <taxon>Venturia</taxon>
    </lineage>
</organism>
<dbReference type="GO" id="GO:0005351">
    <property type="term" value="F:carbohydrate:proton symporter activity"/>
    <property type="evidence" value="ECO:0007669"/>
    <property type="project" value="TreeGrafter"/>
</dbReference>
<dbReference type="PROSITE" id="PS00216">
    <property type="entry name" value="SUGAR_TRANSPORT_1"/>
    <property type="match status" value="1"/>
</dbReference>
<dbReference type="InterPro" id="IPR020846">
    <property type="entry name" value="MFS_dom"/>
</dbReference>
<evidence type="ECO:0000256" key="4">
    <source>
        <dbReference type="ARBA" id="ARBA00022692"/>
    </source>
</evidence>
<evidence type="ECO:0000256" key="7">
    <source>
        <dbReference type="SAM" id="Phobius"/>
    </source>
</evidence>
<dbReference type="GO" id="GO:0016020">
    <property type="term" value="C:membrane"/>
    <property type="evidence" value="ECO:0007669"/>
    <property type="project" value="UniProtKB-SubCell"/>
</dbReference>
<evidence type="ECO:0000256" key="2">
    <source>
        <dbReference type="ARBA" id="ARBA00010992"/>
    </source>
</evidence>
<feature type="transmembrane region" description="Helical" evidence="7">
    <location>
        <begin position="357"/>
        <end position="377"/>
    </location>
</feature>
<comment type="subcellular location">
    <subcellularLocation>
        <location evidence="1">Membrane</location>
        <topology evidence="1">Multi-pass membrane protein</topology>
    </subcellularLocation>
</comment>
<evidence type="ECO:0000313" key="9">
    <source>
        <dbReference type="EMBL" id="TID21464.1"/>
    </source>
</evidence>
<feature type="transmembrane region" description="Helical" evidence="7">
    <location>
        <begin position="384"/>
        <end position="403"/>
    </location>
</feature>
<accession>A0A4Z1P4J3</accession>
<feature type="transmembrane region" description="Helical" evidence="7">
    <location>
        <begin position="99"/>
        <end position="122"/>
    </location>
</feature>
<feature type="transmembrane region" description="Helical" evidence="7">
    <location>
        <begin position="415"/>
        <end position="439"/>
    </location>
</feature>
<keyword evidence="6 7" id="KW-0472">Membrane</keyword>
<feature type="transmembrane region" description="Helical" evidence="7">
    <location>
        <begin position="319"/>
        <end position="337"/>
    </location>
</feature>
<dbReference type="STRING" id="86259.A0A4Z1P4J3"/>
<keyword evidence="5 7" id="KW-1133">Transmembrane helix</keyword>
<proteinExistence type="inferred from homology"/>
<gene>
    <name evidence="9" type="ORF">E6O75_ATG04859</name>
</gene>
<evidence type="ECO:0000256" key="3">
    <source>
        <dbReference type="ARBA" id="ARBA00022448"/>
    </source>
</evidence>
<feature type="transmembrane region" description="Helical" evidence="7">
    <location>
        <begin position="460"/>
        <end position="477"/>
    </location>
</feature>
<dbReference type="InterPro" id="IPR003663">
    <property type="entry name" value="Sugar/inositol_transpt"/>
</dbReference>
<dbReference type="EMBL" id="SNSC02000009">
    <property type="protein sequence ID" value="TID21464.1"/>
    <property type="molecule type" value="Genomic_DNA"/>
</dbReference>
<dbReference type="InterPro" id="IPR050360">
    <property type="entry name" value="MFS_Sugar_Transporters"/>
</dbReference>